<proteinExistence type="predicted"/>
<dbReference type="Proteomes" id="UP000233556">
    <property type="component" value="Unassembled WGS sequence"/>
</dbReference>
<reference evidence="3" key="1">
    <citation type="submission" date="2017-11" db="EMBL/GenBank/DDBJ databases">
        <authorList>
            <person name="Lima N.C."/>
            <person name="Parody-Merino A.M."/>
            <person name="Battley P.F."/>
            <person name="Fidler A.E."/>
            <person name="Prosdocimi F."/>
        </authorList>
    </citation>
    <scope>NUCLEOTIDE SEQUENCE [LARGE SCALE GENOMIC DNA]</scope>
</reference>
<evidence type="ECO:0000256" key="1">
    <source>
        <dbReference type="SAM" id="MobiDB-lite"/>
    </source>
</evidence>
<evidence type="ECO:0000313" key="3">
    <source>
        <dbReference type="Proteomes" id="UP000233556"/>
    </source>
</evidence>
<feature type="compositionally biased region" description="Basic residues" evidence="1">
    <location>
        <begin position="225"/>
        <end position="237"/>
    </location>
</feature>
<dbReference type="EMBL" id="KZ505851">
    <property type="protein sequence ID" value="PKU44073.1"/>
    <property type="molecule type" value="Genomic_DNA"/>
</dbReference>
<gene>
    <name evidence="2" type="ORF">llap_5638</name>
</gene>
<reference evidence="3" key="2">
    <citation type="submission" date="2017-12" db="EMBL/GenBank/DDBJ databases">
        <title>Genome sequence of the Bar-tailed Godwit (Limosa lapponica baueri).</title>
        <authorList>
            <person name="Lima N.C.B."/>
            <person name="Parody-Merino A.M."/>
            <person name="Battley P.F."/>
            <person name="Fidler A.E."/>
            <person name="Prosdocimi F."/>
        </authorList>
    </citation>
    <scope>NUCLEOTIDE SEQUENCE [LARGE SCALE GENOMIC DNA]</scope>
</reference>
<keyword evidence="3" id="KW-1185">Reference proteome</keyword>
<sequence length="243" mass="27839">MAAFCRRHLKCQGVGVLELTLVPKEEYEQVCEVTPYNLHSDKATSQENLQFRNITLTKYKWESVHNSYPVAKLPTGNDPRVPSRIVESQNGLGWKGPLKVIESNVPCNGQGHLQLEQVKEYLVTDNSEVFFLLPLKQLASKIVDDGELVCMTSSPVADIFISQKEKLYRHVIKHAIEMILGSFEKFSAEVQTQYWCQIKAVLQSAIILYKWGLFDAEKKENKQKPQTKKPQTNKKRSLFPEEE</sequence>
<protein>
    <submittedName>
        <fullName evidence="2">Uncharacterized protein</fullName>
    </submittedName>
</protein>
<accession>A0A2I0UDI1</accession>
<organism evidence="2 3">
    <name type="scientific">Limosa lapponica baueri</name>
    <dbReference type="NCBI Taxonomy" id="1758121"/>
    <lineage>
        <taxon>Eukaryota</taxon>
        <taxon>Metazoa</taxon>
        <taxon>Chordata</taxon>
        <taxon>Craniata</taxon>
        <taxon>Vertebrata</taxon>
        <taxon>Euteleostomi</taxon>
        <taxon>Archelosauria</taxon>
        <taxon>Archosauria</taxon>
        <taxon>Dinosauria</taxon>
        <taxon>Saurischia</taxon>
        <taxon>Theropoda</taxon>
        <taxon>Coelurosauria</taxon>
        <taxon>Aves</taxon>
        <taxon>Neognathae</taxon>
        <taxon>Neoaves</taxon>
        <taxon>Charadriiformes</taxon>
        <taxon>Scolopacidae</taxon>
        <taxon>Limosa</taxon>
    </lineage>
</organism>
<feature type="region of interest" description="Disordered" evidence="1">
    <location>
        <begin position="219"/>
        <end position="243"/>
    </location>
</feature>
<name>A0A2I0UDI1_LIMLA</name>
<evidence type="ECO:0000313" key="2">
    <source>
        <dbReference type="EMBL" id="PKU44073.1"/>
    </source>
</evidence>
<dbReference type="AlphaFoldDB" id="A0A2I0UDI1"/>